<accession>A0A8T0HEX8</accession>
<reference evidence="1 2" key="1">
    <citation type="submission" date="2020-06" db="EMBL/GenBank/DDBJ databases">
        <title>WGS assembly of Ceratodon purpureus strain R40.</title>
        <authorList>
            <person name="Carey S.B."/>
            <person name="Jenkins J."/>
            <person name="Shu S."/>
            <person name="Lovell J.T."/>
            <person name="Sreedasyam A."/>
            <person name="Maumus F."/>
            <person name="Tiley G.P."/>
            <person name="Fernandez-Pozo N."/>
            <person name="Barry K."/>
            <person name="Chen C."/>
            <person name="Wang M."/>
            <person name="Lipzen A."/>
            <person name="Daum C."/>
            <person name="Saski C.A."/>
            <person name="Payton A.C."/>
            <person name="Mcbreen J.C."/>
            <person name="Conrad R.E."/>
            <person name="Kollar L.M."/>
            <person name="Olsson S."/>
            <person name="Huttunen S."/>
            <person name="Landis J.B."/>
            <person name="Wickett N.J."/>
            <person name="Johnson M.G."/>
            <person name="Rensing S.A."/>
            <person name="Grimwood J."/>
            <person name="Schmutz J."/>
            <person name="Mcdaniel S.F."/>
        </authorList>
    </citation>
    <scope>NUCLEOTIDE SEQUENCE [LARGE SCALE GENOMIC DNA]</scope>
    <source>
        <strain evidence="1 2">R40</strain>
    </source>
</reference>
<protein>
    <submittedName>
        <fullName evidence="1">Uncharacterized protein</fullName>
    </submittedName>
</protein>
<dbReference type="AlphaFoldDB" id="A0A8T0HEX8"/>
<evidence type="ECO:0000313" key="1">
    <source>
        <dbReference type="EMBL" id="KAG0570321.1"/>
    </source>
</evidence>
<organism evidence="1 2">
    <name type="scientific">Ceratodon purpureus</name>
    <name type="common">Fire moss</name>
    <name type="synonym">Dicranum purpureum</name>
    <dbReference type="NCBI Taxonomy" id="3225"/>
    <lineage>
        <taxon>Eukaryota</taxon>
        <taxon>Viridiplantae</taxon>
        <taxon>Streptophyta</taxon>
        <taxon>Embryophyta</taxon>
        <taxon>Bryophyta</taxon>
        <taxon>Bryophytina</taxon>
        <taxon>Bryopsida</taxon>
        <taxon>Dicranidae</taxon>
        <taxon>Pseudoditrichales</taxon>
        <taxon>Ditrichaceae</taxon>
        <taxon>Ceratodon</taxon>
    </lineage>
</organism>
<evidence type="ECO:0000313" key="2">
    <source>
        <dbReference type="Proteomes" id="UP000822688"/>
    </source>
</evidence>
<proteinExistence type="predicted"/>
<gene>
    <name evidence="1" type="ORF">KC19_6G154000</name>
</gene>
<sequence length="107" mass="12352">MLIKPQSNVSHYLKWNTCGILSRISCKQSQEETKWMSNMYVQPDCSWSQGLKHLQFTCLVPQSKPEEAVKTMTVPETKDMWTSSATICKKTREMLINHTAAGFRIRL</sequence>
<dbReference type="EMBL" id="CM026427">
    <property type="protein sequence ID" value="KAG0570321.1"/>
    <property type="molecule type" value="Genomic_DNA"/>
</dbReference>
<name>A0A8T0HEX8_CERPU</name>
<comment type="caution">
    <text evidence="1">The sequence shown here is derived from an EMBL/GenBank/DDBJ whole genome shotgun (WGS) entry which is preliminary data.</text>
</comment>
<dbReference type="Proteomes" id="UP000822688">
    <property type="component" value="Chromosome 6"/>
</dbReference>
<keyword evidence="2" id="KW-1185">Reference proteome</keyword>